<feature type="region of interest" description="Disordered" evidence="1">
    <location>
        <begin position="1"/>
        <end position="40"/>
    </location>
</feature>
<feature type="compositionally biased region" description="Basic and acidic residues" evidence="1">
    <location>
        <begin position="78"/>
        <end position="106"/>
    </location>
</feature>
<proteinExistence type="predicted"/>
<dbReference type="Proteomes" id="UP000266841">
    <property type="component" value="Unassembled WGS sequence"/>
</dbReference>
<accession>K0RQF5</accession>
<sequence>DDPKATLSALPVPVPGLGRHLEREPPSAAQPPAARNRSNINLEVAPPAVQRDGLSHPGFVRASTADHCHRRLSRRHLRLEQDSQDRASLERSTSHNFCEEKVVARN</sequence>
<organism evidence="2 3">
    <name type="scientific">Thalassiosira oceanica</name>
    <name type="common">Marine diatom</name>
    <dbReference type="NCBI Taxonomy" id="159749"/>
    <lineage>
        <taxon>Eukaryota</taxon>
        <taxon>Sar</taxon>
        <taxon>Stramenopiles</taxon>
        <taxon>Ochrophyta</taxon>
        <taxon>Bacillariophyta</taxon>
        <taxon>Coscinodiscophyceae</taxon>
        <taxon>Thalassiosirophycidae</taxon>
        <taxon>Thalassiosirales</taxon>
        <taxon>Thalassiosiraceae</taxon>
        <taxon>Thalassiosira</taxon>
    </lineage>
</organism>
<evidence type="ECO:0000256" key="1">
    <source>
        <dbReference type="SAM" id="MobiDB-lite"/>
    </source>
</evidence>
<dbReference type="EMBL" id="AGNL01032634">
    <property type="protein sequence ID" value="EJK56008.1"/>
    <property type="molecule type" value="Genomic_DNA"/>
</dbReference>
<name>K0RQF5_THAOC</name>
<gene>
    <name evidence="2" type="ORF">THAOC_24179</name>
</gene>
<feature type="non-terminal residue" evidence="2">
    <location>
        <position position="1"/>
    </location>
</feature>
<keyword evidence="3" id="KW-1185">Reference proteome</keyword>
<feature type="region of interest" description="Disordered" evidence="1">
    <location>
        <begin position="73"/>
        <end position="106"/>
    </location>
</feature>
<reference evidence="2 3" key="1">
    <citation type="journal article" date="2012" name="Genome Biol.">
        <title>Genome and low-iron response of an oceanic diatom adapted to chronic iron limitation.</title>
        <authorList>
            <person name="Lommer M."/>
            <person name="Specht M."/>
            <person name="Roy A.S."/>
            <person name="Kraemer L."/>
            <person name="Andreson R."/>
            <person name="Gutowska M.A."/>
            <person name="Wolf J."/>
            <person name="Bergner S.V."/>
            <person name="Schilhabel M.B."/>
            <person name="Klostermeier U.C."/>
            <person name="Beiko R.G."/>
            <person name="Rosenstiel P."/>
            <person name="Hippler M."/>
            <person name="Laroche J."/>
        </authorList>
    </citation>
    <scope>NUCLEOTIDE SEQUENCE [LARGE SCALE GENOMIC DNA]</scope>
    <source>
        <strain evidence="2 3">CCMP1005</strain>
    </source>
</reference>
<evidence type="ECO:0000313" key="3">
    <source>
        <dbReference type="Proteomes" id="UP000266841"/>
    </source>
</evidence>
<protein>
    <submittedName>
        <fullName evidence="2">Uncharacterized protein</fullName>
    </submittedName>
</protein>
<evidence type="ECO:0000313" key="2">
    <source>
        <dbReference type="EMBL" id="EJK56008.1"/>
    </source>
</evidence>
<comment type="caution">
    <text evidence="2">The sequence shown here is derived from an EMBL/GenBank/DDBJ whole genome shotgun (WGS) entry which is preliminary data.</text>
</comment>
<dbReference type="AlphaFoldDB" id="K0RQF5"/>